<dbReference type="SUPFAM" id="SSF53146">
    <property type="entry name" value="Nitrogenase accessory factor-like"/>
    <property type="match status" value="1"/>
</dbReference>
<dbReference type="InterPro" id="IPR036105">
    <property type="entry name" value="DiNase_FeMo-co_biosyn_sf"/>
</dbReference>
<keyword evidence="5" id="KW-1185">Reference proteome</keyword>
<evidence type="ECO:0000313" key="4">
    <source>
        <dbReference type="EMBL" id="MFD2110683.1"/>
    </source>
</evidence>
<dbReference type="InterPro" id="IPR003731">
    <property type="entry name" value="Di-Nase_FeMo-co_biosynth"/>
</dbReference>
<accession>A0ABW4Y7J6</accession>
<evidence type="ECO:0000256" key="1">
    <source>
        <dbReference type="ARBA" id="ARBA00023231"/>
    </source>
</evidence>
<feature type="region of interest" description="Disordered" evidence="2">
    <location>
        <begin position="129"/>
        <end position="157"/>
    </location>
</feature>
<feature type="compositionally biased region" description="Gly residues" evidence="2">
    <location>
        <begin position="129"/>
        <end position="150"/>
    </location>
</feature>
<dbReference type="PANTHER" id="PTHR42983">
    <property type="entry name" value="DINITROGENASE IRON-MOLYBDENUM COFACTOR PROTEIN-RELATED"/>
    <property type="match status" value="1"/>
</dbReference>
<dbReference type="InterPro" id="IPR033913">
    <property type="entry name" value="MTH1175_dom"/>
</dbReference>
<feature type="domain" description="Dinitrogenase iron-molybdenum cofactor biosynthesis" evidence="3">
    <location>
        <begin position="13"/>
        <end position="99"/>
    </location>
</feature>
<dbReference type="RefSeq" id="WP_386022644.1">
    <property type="nucleotide sequence ID" value="NZ_JBHUHX010000004.1"/>
</dbReference>
<dbReference type="Pfam" id="PF02579">
    <property type="entry name" value="Nitro_FeMo-Co"/>
    <property type="match status" value="1"/>
</dbReference>
<proteinExistence type="predicted"/>
<dbReference type="CDD" id="cd00851">
    <property type="entry name" value="MTH1175"/>
    <property type="match status" value="1"/>
</dbReference>
<name>A0ABW4Y7J6_9GAMM</name>
<evidence type="ECO:0000259" key="3">
    <source>
        <dbReference type="Pfam" id="PF02579"/>
    </source>
</evidence>
<organism evidence="4 5">
    <name type="scientific">Thiorhodococcus fuscus</name>
    <dbReference type="NCBI Taxonomy" id="527200"/>
    <lineage>
        <taxon>Bacteria</taxon>
        <taxon>Pseudomonadati</taxon>
        <taxon>Pseudomonadota</taxon>
        <taxon>Gammaproteobacteria</taxon>
        <taxon>Chromatiales</taxon>
        <taxon>Chromatiaceae</taxon>
        <taxon>Thiorhodococcus</taxon>
    </lineage>
</organism>
<keyword evidence="1" id="KW-0535">Nitrogen fixation</keyword>
<reference evidence="5" key="1">
    <citation type="journal article" date="2019" name="Int. J. Syst. Evol. Microbiol.">
        <title>The Global Catalogue of Microorganisms (GCM) 10K type strain sequencing project: providing services to taxonomists for standard genome sequencing and annotation.</title>
        <authorList>
            <consortium name="The Broad Institute Genomics Platform"/>
            <consortium name="The Broad Institute Genome Sequencing Center for Infectious Disease"/>
            <person name="Wu L."/>
            <person name="Ma J."/>
        </authorList>
    </citation>
    <scope>NUCLEOTIDE SEQUENCE [LARGE SCALE GENOMIC DNA]</scope>
    <source>
        <strain evidence="5">KACC 12597</strain>
    </source>
</reference>
<protein>
    <submittedName>
        <fullName evidence="4">NifB/NifX family molybdenum-iron cluster-binding protein</fullName>
    </submittedName>
</protein>
<evidence type="ECO:0000256" key="2">
    <source>
        <dbReference type="SAM" id="MobiDB-lite"/>
    </source>
</evidence>
<dbReference type="PANTHER" id="PTHR42983:SF1">
    <property type="entry name" value="IRON-MOLYBDENUM PROTEIN"/>
    <property type="match status" value="1"/>
</dbReference>
<dbReference type="Gene3D" id="3.30.420.130">
    <property type="entry name" value="Dinitrogenase iron-molybdenum cofactor biosynthesis domain"/>
    <property type="match status" value="1"/>
</dbReference>
<dbReference type="EMBL" id="JBHUHX010000004">
    <property type="protein sequence ID" value="MFD2110683.1"/>
    <property type="molecule type" value="Genomic_DNA"/>
</dbReference>
<gene>
    <name evidence="4" type="ORF">ACFSJC_02365</name>
</gene>
<evidence type="ECO:0000313" key="5">
    <source>
        <dbReference type="Proteomes" id="UP001597337"/>
    </source>
</evidence>
<comment type="caution">
    <text evidence="4">The sequence shown here is derived from an EMBL/GenBank/DDBJ whole genome shotgun (WGS) entry which is preliminary data.</text>
</comment>
<dbReference type="Proteomes" id="UP001597337">
    <property type="component" value="Unassembled WGS sequence"/>
</dbReference>
<sequence length="157" mass="15401">MKIIATSTGQDLDAALDPRFGRCAYFVLIDTDSGALEAIANPFLDAAGGAGTQAAQWVLDQEADVLLTGQCGPKATAVLRDSGIRIVEGTSGSVREASASVTPADPAVALPLSSMGAGRGAGRCRRAGGGNGGGCGGGRGAGRGTGAGKGLGRRGRT</sequence>